<dbReference type="AlphaFoldDB" id="A0A4R5MMW2"/>
<evidence type="ECO:0000256" key="1">
    <source>
        <dbReference type="ARBA" id="ARBA00022801"/>
    </source>
</evidence>
<dbReference type="Gene3D" id="3.40.50.1820">
    <property type="entry name" value="alpha/beta hydrolase"/>
    <property type="match status" value="1"/>
</dbReference>
<reference evidence="4 5" key="1">
    <citation type="submission" date="2019-02" db="EMBL/GenBank/DDBJ databases">
        <title>Pedobacter sp. nov., a novel speices isolated from soil of pinguins habitat in Antarcitica.</title>
        <authorList>
            <person name="He R.-H."/>
        </authorList>
    </citation>
    <scope>NUCLEOTIDE SEQUENCE [LARGE SCALE GENOMIC DNA]</scope>
    <source>
        <strain evidence="4 5">E01020</strain>
    </source>
</reference>
<organism evidence="4 5">
    <name type="scientific">Pedobacter changchengzhani</name>
    <dbReference type="NCBI Taxonomy" id="2529274"/>
    <lineage>
        <taxon>Bacteria</taxon>
        <taxon>Pseudomonadati</taxon>
        <taxon>Bacteroidota</taxon>
        <taxon>Sphingobacteriia</taxon>
        <taxon>Sphingobacteriales</taxon>
        <taxon>Sphingobacteriaceae</taxon>
        <taxon>Pedobacter</taxon>
    </lineage>
</organism>
<dbReference type="EMBL" id="SJCY01000004">
    <property type="protein sequence ID" value="TDG36625.1"/>
    <property type="molecule type" value="Genomic_DNA"/>
</dbReference>
<dbReference type="OrthoDB" id="9777975at2"/>
<dbReference type="GO" id="GO:0016787">
    <property type="term" value="F:hydrolase activity"/>
    <property type="evidence" value="ECO:0007669"/>
    <property type="project" value="UniProtKB-KW"/>
</dbReference>
<evidence type="ECO:0000259" key="3">
    <source>
        <dbReference type="Pfam" id="PF20434"/>
    </source>
</evidence>
<dbReference type="SUPFAM" id="SSF53474">
    <property type="entry name" value="alpha/beta-Hydrolases"/>
    <property type="match status" value="1"/>
</dbReference>
<gene>
    <name evidence="4" type="ORF">EZJ43_08970</name>
</gene>
<dbReference type="Proteomes" id="UP000295668">
    <property type="component" value="Unassembled WGS sequence"/>
</dbReference>
<keyword evidence="5" id="KW-1185">Reference proteome</keyword>
<feature type="domain" description="BD-FAE-like" evidence="3">
    <location>
        <begin position="63"/>
        <end position="117"/>
    </location>
</feature>
<dbReference type="PANTHER" id="PTHR48081:SF13">
    <property type="entry name" value="ALPHA_BETA HYDROLASE"/>
    <property type="match status" value="1"/>
</dbReference>
<accession>A0A4R5MMW2</accession>
<dbReference type="PANTHER" id="PTHR48081">
    <property type="entry name" value="AB HYDROLASE SUPERFAMILY PROTEIN C4A8.06C"/>
    <property type="match status" value="1"/>
</dbReference>
<evidence type="ECO:0000313" key="5">
    <source>
        <dbReference type="Proteomes" id="UP000295668"/>
    </source>
</evidence>
<protein>
    <submittedName>
        <fullName evidence="4">Alpha/beta hydrolase</fullName>
    </submittedName>
</protein>
<dbReference type="Pfam" id="PF02230">
    <property type="entry name" value="Abhydrolase_2"/>
    <property type="match status" value="1"/>
</dbReference>
<dbReference type="InterPro" id="IPR050300">
    <property type="entry name" value="GDXG_lipolytic_enzyme"/>
</dbReference>
<dbReference type="Pfam" id="PF20434">
    <property type="entry name" value="BD-FAE"/>
    <property type="match status" value="1"/>
</dbReference>
<dbReference type="InterPro" id="IPR049492">
    <property type="entry name" value="BD-FAE-like_dom"/>
</dbReference>
<dbReference type="InterPro" id="IPR029058">
    <property type="entry name" value="AB_hydrolase_fold"/>
</dbReference>
<evidence type="ECO:0000313" key="4">
    <source>
        <dbReference type="EMBL" id="TDG36625.1"/>
    </source>
</evidence>
<feature type="domain" description="Phospholipase/carboxylesterase/thioesterase" evidence="2">
    <location>
        <begin position="162"/>
        <end position="270"/>
    </location>
</feature>
<proteinExistence type="predicted"/>
<dbReference type="InterPro" id="IPR003140">
    <property type="entry name" value="PLipase/COase/thioEstase"/>
</dbReference>
<dbReference type="RefSeq" id="WP_133262355.1">
    <property type="nucleotide sequence ID" value="NZ_SJCY01000004.1"/>
</dbReference>
<name>A0A4R5MMW2_9SPHI</name>
<keyword evidence="1 4" id="KW-0378">Hydrolase</keyword>
<comment type="caution">
    <text evidence="4">The sequence shown here is derived from an EMBL/GenBank/DDBJ whole genome shotgun (WGS) entry which is preliminary data.</text>
</comment>
<sequence>MKFLTTIFFVIFCSNVRAQNVERNAYTAPNQTERVIGAIKLIQNIRYGKVPAIVKDSISDRLLDLYLPEQAQGEKQLPLFVFIHGGGFAGGDKGLTDLCSKIASGGFIVASINYTLLLKYKKVKDASCSANMAAGLPINGQFHPLLKEALLVASDDAISALKFLKANQKKYNIDFNNVAISGGSAGSMTALYLTYASNQKVTKIKAVVDLWGGLENTNVIKKGAPPVLIYHGDLDKLINVDYAYALDKRMREVDSNNSDLQILKGRGHAAYKYIAQNKTAEIIGFLKANLK</sequence>
<evidence type="ECO:0000259" key="2">
    <source>
        <dbReference type="Pfam" id="PF02230"/>
    </source>
</evidence>